<feature type="region of interest" description="Disordered" evidence="1">
    <location>
        <begin position="48"/>
        <end position="113"/>
    </location>
</feature>
<feature type="compositionally biased region" description="Low complexity" evidence="1">
    <location>
        <begin position="48"/>
        <end position="59"/>
    </location>
</feature>
<evidence type="ECO:0000313" key="2">
    <source>
        <dbReference type="EMBL" id="CAA9219310.1"/>
    </source>
</evidence>
<dbReference type="EMBL" id="CADCTG010000057">
    <property type="protein sequence ID" value="CAA9219310.1"/>
    <property type="molecule type" value="Genomic_DNA"/>
</dbReference>
<feature type="region of interest" description="Disordered" evidence="1">
    <location>
        <begin position="1"/>
        <end position="21"/>
    </location>
</feature>
<organism evidence="2">
    <name type="scientific">uncultured Acetobacteraceae bacterium</name>
    <dbReference type="NCBI Taxonomy" id="169975"/>
    <lineage>
        <taxon>Bacteria</taxon>
        <taxon>Pseudomonadati</taxon>
        <taxon>Pseudomonadota</taxon>
        <taxon>Alphaproteobacteria</taxon>
        <taxon>Acetobacterales</taxon>
        <taxon>Acetobacteraceae</taxon>
        <taxon>environmental samples</taxon>
    </lineage>
</organism>
<proteinExistence type="predicted"/>
<name>A0A6J4HBZ0_9PROT</name>
<dbReference type="AlphaFoldDB" id="A0A6J4HBZ0"/>
<protein>
    <submittedName>
        <fullName evidence="2">Ferredoxin reductase</fullName>
    </submittedName>
</protein>
<reference evidence="2" key="1">
    <citation type="submission" date="2020-02" db="EMBL/GenBank/DDBJ databases">
        <authorList>
            <person name="Meier V. D."/>
        </authorList>
    </citation>
    <scope>NUCLEOTIDE SEQUENCE</scope>
    <source>
        <strain evidence="2">AVDCRST_MAG08</strain>
    </source>
</reference>
<feature type="non-terminal residue" evidence="2">
    <location>
        <position position="1"/>
    </location>
</feature>
<gene>
    <name evidence="2" type="ORF">AVDCRST_MAG08-539</name>
</gene>
<sequence>CEARGRGEPLRTGGGVGARRGCCLRLGAKPAAPRRRVRRPGAPWCFPAASYSAPSKPAPTLRSKSRARRCPSGSSARPSARSTPPSSPATRRGSAWRSCGVSGHRWPAGPHAR</sequence>
<feature type="compositionally biased region" description="Low complexity" evidence="1">
    <location>
        <begin position="70"/>
        <end position="95"/>
    </location>
</feature>
<accession>A0A6J4HBZ0</accession>
<evidence type="ECO:0000256" key="1">
    <source>
        <dbReference type="SAM" id="MobiDB-lite"/>
    </source>
</evidence>
<feature type="non-terminal residue" evidence="2">
    <location>
        <position position="113"/>
    </location>
</feature>